<gene>
    <name evidence="2" type="ORF">BLX24_14435</name>
</gene>
<dbReference type="SUPFAM" id="SSF50985">
    <property type="entry name" value="RCC1/BLIP-II"/>
    <property type="match status" value="1"/>
</dbReference>
<keyword evidence="3" id="KW-1185">Reference proteome</keyword>
<sequence>MKLFIGYILLALLLLGVGEAIAQTTVTLPSVCANCPTTPSNPQAERTPCNGLLNAKDFSGFTARTPVAIGQFISGFISGEGTVYVGWFNNYAISSVPETCMTGFDRPASGTALHSSPFETMYTALPAQNVLMGAPGQTFKAIQRALGYFFVLSDQGKIYNWGSRNASQQLGLSGPAGTTLTASDGCDKYQQLREIPHPGGKKWVSMQISHHIGYAADEDGQWWCWGSGNSGNAVPKALMPSKSIPLPGTGANYATSYAPITFTPIKMDRLRVQPLVAQTDDQQTLVTAASYTTEGVDFLSYIGSDSLVYAYVHNYDSQNGFQSDTTITIPLPAGVKAKKIQRGYLPPYTIGSTNYSPGCVDYVLGTDGNIYKFVDNKPTVAKVSLGTYTFRDFIVRDPWEQITGNADRNGKMLFALDLVPVSGPPLVSVSQHSDPVSTVGESYYDSYAWTDLPFTVSKLWASASASTGFTILKSAANNHSYALNTRLNIASGLPYHSIETSYSLAVALGMFGILTAAKTPCGGLSSLSIARTSNL</sequence>
<proteinExistence type="predicted"/>
<evidence type="ECO:0008006" key="4">
    <source>
        <dbReference type="Google" id="ProtNLM"/>
    </source>
</evidence>
<evidence type="ECO:0000313" key="2">
    <source>
        <dbReference type="EMBL" id="OIN58748.1"/>
    </source>
</evidence>
<dbReference type="EMBL" id="MORL01000006">
    <property type="protein sequence ID" value="OIN58748.1"/>
    <property type="molecule type" value="Genomic_DNA"/>
</dbReference>
<dbReference type="RefSeq" id="WP_143092678.1">
    <property type="nucleotide sequence ID" value="NZ_MORL01000006.1"/>
</dbReference>
<dbReference type="Gene3D" id="2.130.10.30">
    <property type="entry name" value="Regulator of chromosome condensation 1/beta-lactamase-inhibitor protein II"/>
    <property type="match status" value="1"/>
</dbReference>
<evidence type="ECO:0000313" key="3">
    <source>
        <dbReference type="Proteomes" id="UP000181790"/>
    </source>
</evidence>
<keyword evidence="1" id="KW-0732">Signal</keyword>
<reference evidence="2 3" key="1">
    <citation type="submission" date="2016-10" db="EMBL/GenBank/DDBJ databases">
        <title>Arsenicibacter rosenii gen. nov., sp. nov., an efficient arsenic-methylating bacterium isolated from an arsenic-contaminated paddy soil.</title>
        <authorList>
            <person name="Huang K."/>
        </authorList>
    </citation>
    <scope>NUCLEOTIDE SEQUENCE [LARGE SCALE GENOMIC DNA]</scope>
    <source>
        <strain evidence="2 3">SM-1</strain>
    </source>
</reference>
<comment type="caution">
    <text evidence="2">The sequence shown here is derived from an EMBL/GenBank/DDBJ whole genome shotgun (WGS) entry which is preliminary data.</text>
</comment>
<feature type="chain" id="PRO_5011983583" description="Chromosome condensation regulator RCC1" evidence="1">
    <location>
        <begin position="23"/>
        <end position="535"/>
    </location>
</feature>
<evidence type="ECO:0000256" key="1">
    <source>
        <dbReference type="SAM" id="SignalP"/>
    </source>
</evidence>
<dbReference type="InterPro" id="IPR009091">
    <property type="entry name" value="RCC1/BLIP-II"/>
</dbReference>
<feature type="signal peptide" evidence="1">
    <location>
        <begin position="1"/>
        <end position="22"/>
    </location>
</feature>
<dbReference type="AlphaFoldDB" id="A0A1S2VLS1"/>
<name>A0A1S2VLS1_9BACT</name>
<organism evidence="2 3">
    <name type="scientific">Arsenicibacter rosenii</name>
    <dbReference type="NCBI Taxonomy" id="1750698"/>
    <lineage>
        <taxon>Bacteria</taxon>
        <taxon>Pseudomonadati</taxon>
        <taxon>Bacteroidota</taxon>
        <taxon>Cytophagia</taxon>
        <taxon>Cytophagales</taxon>
        <taxon>Spirosomataceae</taxon>
        <taxon>Arsenicibacter</taxon>
    </lineage>
</organism>
<dbReference type="Proteomes" id="UP000181790">
    <property type="component" value="Unassembled WGS sequence"/>
</dbReference>
<dbReference type="OrthoDB" id="904022at2"/>
<accession>A0A1S2VLS1</accession>
<protein>
    <recommendedName>
        <fullName evidence="4">Chromosome condensation regulator RCC1</fullName>
    </recommendedName>
</protein>